<keyword evidence="3" id="KW-1185">Reference proteome</keyword>
<organism evidence="2 3">
    <name type="scientific">Actinoplanes siamensis</name>
    <dbReference type="NCBI Taxonomy" id="1223317"/>
    <lineage>
        <taxon>Bacteria</taxon>
        <taxon>Bacillati</taxon>
        <taxon>Actinomycetota</taxon>
        <taxon>Actinomycetes</taxon>
        <taxon>Micromonosporales</taxon>
        <taxon>Micromonosporaceae</taxon>
        <taxon>Actinoplanes</taxon>
    </lineage>
</organism>
<dbReference type="AlphaFoldDB" id="A0A919K9D3"/>
<evidence type="ECO:0000256" key="1">
    <source>
        <dbReference type="SAM" id="Phobius"/>
    </source>
</evidence>
<protein>
    <submittedName>
        <fullName evidence="2">Uncharacterized protein</fullName>
    </submittedName>
</protein>
<gene>
    <name evidence="2" type="ORF">Asi03nite_09790</name>
</gene>
<feature type="transmembrane region" description="Helical" evidence="1">
    <location>
        <begin position="60"/>
        <end position="80"/>
    </location>
</feature>
<dbReference type="RefSeq" id="WP_203677178.1">
    <property type="nucleotide sequence ID" value="NZ_BOMW01000011.1"/>
</dbReference>
<keyword evidence="1" id="KW-1133">Transmembrane helix</keyword>
<dbReference type="Proteomes" id="UP000629619">
    <property type="component" value="Unassembled WGS sequence"/>
</dbReference>
<reference evidence="2" key="1">
    <citation type="submission" date="2021-01" db="EMBL/GenBank/DDBJ databases">
        <title>Whole genome shotgun sequence of Actinoplanes siamensis NBRC 109076.</title>
        <authorList>
            <person name="Komaki H."/>
            <person name="Tamura T."/>
        </authorList>
    </citation>
    <scope>NUCLEOTIDE SEQUENCE</scope>
    <source>
        <strain evidence="2">NBRC 109076</strain>
    </source>
</reference>
<accession>A0A919K9D3</accession>
<feature type="transmembrane region" description="Helical" evidence="1">
    <location>
        <begin position="12"/>
        <end position="40"/>
    </location>
</feature>
<name>A0A919K9D3_9ACTN</name>
<proteinExistence type="predicted"/>
<keyword evidence="1" id="KW-0812">Transmembrane</keyword>
<comment type="caution">
    <text evidence="2">The sequence shown here is derived from an EMBL/GenBank/DDBJ whole genome shotgun (WGS) entry which is preliminary data.</text>
</comment>
<evidence type="ECO:0000313" key="2">
    <source>
        <dbReference type="EMBL" id="GIF03441.1"/>
    </source>
</evidence>
<dbReference type="EMBL" id="BOMW01000011">
    <property type="protein sequence ID" value="GIF03441.1"/>
    <property type="molecule type" value="Genomic_DNA"/>
</dbReference>
<evidence type="ECO:0000313" key="3">
    <source>
        <dbReference type="Proteomes" id="UP000629619"/>
    </source>
</evidence>
<keyword evidence="1" id="KW-0472">Membrane</keyword>
<sequence>MSTPPDPLRLCVYATVAALAWLAGPLAVVFFAGLGLAGYLRARRLGLRRSSCLLRDVRLVIGYLLVILLAGLVGAGRQVGGWL</sequence>